<dbReference type="GO" id="GO:0005886">
    <property type="term" value="C:plasma membrane"/>
    <property type="evidence" value="ECO:0007669"/>
    <property type="project" value="UniProtKB-SubCell"/>
</dbReference>
<feature type="transmembrane region" description="Helical" evidence="7">
    <location>
        <begin position="233"/>
        <end position="254"/>
    </location>
</feature>
<keyword evidence="5 7" id="KW-1133">Transmembrane helix</keyword>
<evidence type="ECO:0000313" key="11">
    <source>
        <dbReference type="Proteomes" id="UP001596442"/>
    </source>
</evidence>
<sequence>MLDRLRVLFDRVLRSRSRGRDGGETAGGDSTGPDESEGTGDAPAVRTDGGTAAETDSVPLATRLRRSQFLESIPFWGPPGFLVLLFVYGAIGWNFVISLTGWEGLRQPDYSSLTTEAYTTLLTDASFIAAFRNTIVLLVVFTVLSLVLGLVLAILVDREIRFENTFRTIYLLPMSLSFVVTAIFWSWMYNPRVGLINESIRGVVGVIDTVVFWTTVELGFLTQAWLADPRFKLAAIIFALMWQFSGYCMVVYLAGLRAIPTAQYEAARIDGASAVRLYRRVIIPQLRASTMSAAVVLMVFALKAFDFLFVLFGVNPGSSADILAVMMYRVAFDRLQWAYGSAVAMVLFVMALSVIGPYLYLQYRRGEL</sequence>
<evidence type="ECO:0000256" key="4">
    <source>
        <dbReference type="ARBA" id="ARBA00022692"/>
    </source>
</evidence>
<reference evidence="10 11" key="1">
    <citation type="journal article" date="2019" name="Int. J. Syst. Evol. Microbiol.">
        <title>The Global Catalogue of Microorganisms (GCM) 10K type strain sequencing project: providing services to taxonomists for standard genome sequencing and annotation.</title>
        <authorList>
            <consortium name="The Broad Institute Genomics Platform"/>
            <consortium name="The Broad Institute Genome Sequencing Center for Infectious Disease"/>
            <person name="Wu L."/>
            <person name="Ma J."/>
        </authorList>
    </citation>
    <scope>NUCLEOTIDE SEQUENCE [LARGE SCALE GENOMIC DNA]</scope>
    <source>
        <strain evidence="10 11">CGMCC 1.3239</strain>
    </source>
</reference>
<keyword evidence="6 7" id="KW-0472">Membrane</keyword>
<dbReference type="InterPro" id="IPR051393">
    <property type="entry name" value="ABC_transporter_permease"/>
</dbReference>
<dbReference type="PANTHER" id="PTHR30193">
    <property type="entry name" value="ABC TRANSPORTER PERMEASE PROTEIN"/>
    <property type="match status" value="1"/>
</dbReference>
<evidence type="ECO:0000256" key="1">
    <source>
        <dbReference type="ARBA" id="ARBA00004651"/>
    </source>
</evidence>
<feature type="transmembrane region" description="Helical" evidence="7">
    <location>
        <begin position="200"/>
        <end position="221"/>
    </location>
</feature>
<dbReference type="Pfam" id="PF00528">
    <property type="entry name" value="BPD_transp_1"/>
    <property type="match status" value="1"/>
</dbReference>
<dbReference type="InterPro" id="IPR000515">
    <property type="entry name" value="MetI-like"/>
</dbReference>
<dbReference type="InterPro" id="IPR035906">
    <property type="entry name" value="MetI-like_sf"/>
</dbReference>
<dbReference type="PANTHER" id="PTHR30193:SF42">
    <property type="entry name" value="ABC TRANSPORTER PERMEASE PROTEIN"/>
    <property type="match status" value="1"/>
</dbReference>
<evidence type="ECO:0000256" key="8">
    <source>
        <dbReference type="SAM" id="MobiDB-lite"/>
    </source>
</evidence>
<comment type="subcellular location">
    <subcellularLocation>
        <location evidence="1 7">Cell membrane</location>
        <topology evidence="1 7">Multi-pass membrane protein</topology>
    </subcellularLocation>
</comment>
<keyword evidence="11" id="KW-1185">Reference proteome</keyword>
<dbReference type="CDD" id="cd06261">
    <property type="entry name" value="TM_PBP2"/>
    <property type="match status" value="1"/>
</dbReference>
<keyword evidence="2 7" id="KW-0813">Transport</keyword>
<dbReference type="RefSeq" id="WP_379781757.1">
    <property type="nucleotide sequence ID" value="NZ_JBHSWW010000146.1"/>
</dbReference>
<name>A0ABD5SB35_9EURY</name>
<evidence type="ECO:0000259" key="9">
    <source>
        <dbReference type="PROSITE" id="PS50928"/>
    </source>
</evidence>
<feature type="transmembrane region" description="Helical" evidence="7">
    <location>
        <begin position="135"/>
        <end position="156"/>
    </location>
</feature>
<keyword evidence="3" id="KW-1003">Cell membrane</keyword>
<evidence type="ECO:0000256" key="6">
    <source>
        <dbReference type="ARBA" id="ARBA00023136"/>
    </source>
</evidence>
<comment type="caution">
    <text evidence="10">The sequence shown here is derived from an EMBL/GenBank/DDBJ whole genome shotgun (WGS) entry which is preliminary data.</text>
</comment>
<organism evidence="10 11">
    <name type="scientific">Halorubrum tibetense</name>
    <dbReference type="NCBI Taxonomy" id="175631"/>
    <lineage>
        <taxon>Archaea</taxon>
        <taxon>Methanobacteriati</taxon>
        <taxon>Methanobacteriota</taxon>
        <taxon>Stenosarchaea group</taxon>
        <taxon>Halobacteria</taxon>
        <taxon>Halobacteriales</taxon>
        <taxon>Haloferacaceae</taxon>
        <taxon>Halorubrum</taxon>
    </lineage>
</organism>
<feature type="region of interest" description="Disordered" evidence="8">
    <location>
        <begin position="17"/>
        <end position="52"/>
    </location>
</feature>
<dbReference type="EMBL" id="JBHSWW010000146">
    <property type="protein sequence ID" value="MFC6753815.1"/>
    <property type="molecule type" value="Genomic_DNA"/>
</dbReference>
<feature type="transmembrane region" description="Helical" evidence="7">
    <location>
        <begin position="337"/>
        <end position="361"/>
    </location>
</feature>
<protein>
    <submittedName>
        <fullName evidence="10">Carbohydrate ABC transporter permease</fullName>
    </submittedName>
</protein>
<feature type="domain" description="ABC transmembrane type-1" evidence="9">
    <location>
        <begin position="131"/>
        <end position="360"/>
    </location>
</feature>
<evidence type="ECO:0000256" key="7">
    <source>
        <dbReference type="RuleBase" id="RU363032"/>
    </source>
</evidence>
<evidence type="ECO:0000256" key="3">
    <source>
        <dbReference type="ARBA" id="ARBA00022475"/>
    </source>
</evidence>
<comment type="similarity">
    <text evidence="7">Belongs to the binding-protein-dependent transport system permease family.</text>
</comment>
<evidence type="ECO:0000256" key="2">
    <source>
        <dbReference type="ARBA" id="ARBA00022448"/>
    </source>
</evidence>
<feature type="transmembrane region" description="Helical" evidence="7">
    <location>
        <begin position="168"/>
        <end position="188"/>
    </location>
</feature>
<evidence type="ECO:0000313" key="10">
    <source>
        <dbReference type="EMBL" id="MFC6753815.1"/>
    </source>
</evidence>
<gene>
    <name evidence="10" type="ORF">ACFQEU_10125</name>
</gene>
<feature type="transmembrane region" description="Helical" evidence="7">
    <location>
        <begin position="73"/>
        <end position="96"/>
    </location>
</feature>
<dbReference type="SUPFAM" id="SSF161098">
    <property type="entry name" value="MetI-like"/>
    <property type="match status" value="1"/>
</dbReference>
<keyword evidence="4 7" id="KW-0812">Transmembrane</keyword>
<proteinExistence type="inferred from homology"/>
<evidence type="ECO:0000256" key="5">
    <source>
        <dbReference type="ARBA" id="ARBA00022989"/>
    </source>
</evidence>
<dbReference type="AlphaFoldDB" id="A0ABD5SB35"/>
<dbReference type="Proteomes" id="UP001596442">
    <property type="component" value="Unassembled WGS sequence"/>
</dbReference>
<dbReference type="PROSITE" id="PS50928">
    <property type="entry name" value="ABC_TM1"/>
    <property type="match status" value="1"/>
</dbReference>
<accession>A0ABD5SB35</accession>
<dbReference type="Gene3D" id="1.10.3720.10">
    <property type="entry name" value="MetI-like"/>
    <property type="match status" value="1"/>
</dbReference>